<reference evidence="2 3" key="1">
    <citation type="submission" date="2024-01" db="EMBL/GenBank/DDBJ databases">
        <title>The diversity of rhizobia nodulating Mimosa spp. in eleven states of Brazil covering several biomes is determined by host plant, location, and edaphic factors.</title>
        <authorList>
            <person name="Rouws L."/>
            <person name="Barauna A."/>
            <person name="Beukes C."/>
            <person name="De Faria S.M."/>
            <person name="Gross E."/>
            <person name="Dos Reis Junior F.B."/>
            <person name="Simon M."/>
            <person name="Maluk M."/>
            <person name="Odee D.W."/>
            <person name="Kenicer G."/>
            <person name="Young J.P.W."/>
            <person name="Reis V.M."/>
            <person name="Zilli J."/>
            <person name="James E.K."/>
        </authorList>
    </citation>
    <scope>NUCLEOTIDE SEQUENCE [LARGE SCALE GENOMIC DNA]</scope>
    <source>
        <strain evidence="2 3">JPY164</strain>
    </source>
</reference>
<keyword evidence="1" id="KW-0812">Transmembrane</keyword>
<organism evidence="2 3">
    <name type="scientific">Paraburkholderia guartelaensis</name>
    <dbReference type="NCBI Taxonomy" id="2546446"/>
    <lineage>
        <taxon>Bacteria</taxon>
        <taxon>Pseudomonadati</taxon>
        <taxon>Pseudomonadota</taxon>
        <taxon>Betaproteobacteria</taxon>
        <taxon>Burkholderiales</taxon>
        <taxon>Burkholderiaceae</taxon>
        <taxon>Paraburkholderia</taxon>
    </lineage>
</organism>
<proteinExistence type="predicted"/>
<dbReference type="Proteomes" id="UP001390669">
    <property type="component" value="Unassembled WGS sequence"/>
</dbReference>
<keyword evidence="1" id="KW-0472">Membrane</keyword>
<evidence type="ECO:0000313" key="2">
    <source>
        <dbReference type="EMBL" id="MEM5451584.1"/>
    </source>
</evidence>
<keyword evidence="1" id="KW-1133">Transmembrane helix</keyword>
<accession>A0ABU9SKR8</accession>
<dbReference type="EMBL" id="JAYMRW010000016">
    <property type="protein sequence ID" value="MEM5451584.1"/>
    <property type="molecule type" value="Genomic_DNA"/>
</dbReference>
<keyword evidence="3" id="KW-1185">Reference proteome</keyword>
<evidence type="ECO:0008006" key="4">
    <source>
        <dbReference type="Google" id="ProtNLM"/>
    </source>
</evidence>
<evidence type="ECO:0000313" key="3">
    <source>
        <dbReference type="Proteomes" id="UP001390669"/>
    </source>
</evidence>
<feature type="transmembrane region" description="Helical" evidence="1">
    <location>
        <begin position="12"/>
        <end position="32"/>
    </location>
</feature>
<dbReference type="RefSeq" id="WP_406953700.1">
    <property type="nucleotide sequence ID" value="NZ_JAYMRW010000016.1"/>
</dbReference>
<protein>
    <recommendedName>
        <fullName evidence="4">Two-component sensor histidine kinase</fullName>
    </recommendedName>
</protein>
<comment type="caution">
    <text evidence="2">The sequence shown here is derived from an EMBL/GenBank/DDBJ whole genome shotgun (WGS) entry which is preliminary data.</text>
</comment>
<sequence length="140" mass="15912">MARDHWQRTTFRWFTVSAAIFSLAFMALLGVIEYSVTRAMMRETDSRLLWQLRFFDSRSDASLAGAIDARFRRPDQRDNSYGLFAPDGRWLAEDIRAMSTGLALGPRRCCARAPTRAFATVLVHGNARACAHARARRATR</sequence>
<name>A0ABU9SKR8_9BURK</name>
<gene>
    <name evidence="2" type="ORF">VSR33_29330</name>
</gene>
<evidence type="ECO:0000256" key="1">
    <source>
        <dbReference type="SAM" id="Phobius"/>
    </source>
</evidence>